<accession>A0AAW6QFR0</accession>
<dbReference type="SUPFAM" id="SSF116734">
    <property type="entry name" value="DNA methylase specificity domain"/>
    <property type="match status" value="1"/>
</dbReference>
<dbReference type="Pfam" id="PF01420">
    <property type="entry name" value="Methylase_S"/>
    <property type="match status" value="1"/>
</dbReference>
<keyword evidence="5" id="KW-0378">Hydrolase</keyword>
<evidence type="ECO:0000313" key="5">
    <source>
        <dbReference type="EMBL" id="MDG2951020.1"/>
    </source>
</evidence>
<reference evidence="5" key="1">
    <citation type="submission" date="2023-03" db="EMBL/GenBank/DDBJ databases">
        <title>Classification of Bisgaard taxon 6 and taxon 10 as Exercitatus varius gen. nov., spec. nov.</title>
        <authorList>
            <person name="Christensen H."/>
        </authorList>
    </citation>
    <scope>NUCLEOTIDE SEQUENCE</scope>
    <source>
        <strain evidence="5">86116</strain>
    </source>
</reference>
<dbReference type="InterPro" id="IPR052021">
    <property type="entry name" value="Type-I_RS_S_subunit"/>
</dbReference>
<comment type="similarity">
    <text evidence="1">Belongs to the type-I restriction system S methylase family.</text>
</comment>
<evidence type="ECO:0000259" key="4">
    <source>
        <dbReference type="Pfam" id="PF01420"/>
    </source>
</evidence>
<dbReference type="PANTHER" id="PTHR30408">
    <property type="entry name" value="TYPE-1 RESTRICTION ENZYME ECOKI SPECIFICITY PROTEIN"/>
    <property type="match status" value="1"/>
</dbReference>
<evidence type="ECO:0000256" key="3">
    <source>
        <dbReference type="ARBA" id="ARBA00023125"/>
    </source>
</evidence>
<comment type="caution">
    <text evidence="5">The sequence shown here is derived from an EMBL/GenBank/DDBJ whole genome shotgun (WGS) entry which is preliminary data.</text>
</comment>
<dbReference type="GO" id="GO:0016787">
    <property type="term" value="F:hydrolase activity"/>
    <property type="evidence" value="ECO:0007669"/>
    <property type="project" value="UniProtKB-KW"/>
</dbReference>
<keyword evidence="5" id="KW-0255">Endonuclease</keyword>
<sequence>IHQRKLENVKKLKAGLLQKMFPKNDQEFPEIRFPEFTYAWEQRTLKEVAKYRNGKAHEKDVVEKGQYIIVNSKFISSDGAIRKYTNKLIEPLYTDEIAFVLSDVPNGKALAKTYLIDSNNKYSLNQRIAGITPNKDTYPYFLNILMNRNDYFLKFDNGVGQTNLSKTEVEDFILYCPMQEEQQKIGTFFTALDRYITIHQRKLENMQKLKKSLLQQMFV</sequence>
<dbReference type="GO" id="GO:0003677">
    <property type="term" value="F:DNA binding"/>
    <property type="evidence" value="ECO:0007669"/>
    <property type="project" value="UniProtKB-KW"/>
</dbReference>
<feature type="non-terminal residue" evidence="5">
    <location>
        <position position="1"/>
    </location>
</feature>
<gene>
    <name evidence="5" type="ORF">P7M15_10955</name>
</gene>
<dbReference type="RefSeq" id="WP_317477885.1">
    <property type="nucleotide sequence ID" value="NZ_JARQTW010000027.1"/>
</dbReference>
<evidence type="ECO:0000256" key="1">
    <source>
        <dbReference type="ARBA" id="ARBA00010923"/>
    </source>
</evidence>
<organism evidence="5 6">
    <name type="scientific">Exercitatus varius</name>
    <dbReference type="NCBI Taxonomy" id="67857"/>
    <lineage>
        <taxon>Bacteria</taxon>
        <taxon>Pseudomonadati</taxon>
        <taxon>Pseudomonadota</taxon>
        <taxon>Gammaproteobacteria</taxon>
        <taxon>Pasteurellales</taxon>
        <taxon>Pasteurellaceae</taxon>
        <taxon>Exercitatus</taxon>
    </lineage>
</organism>
<keyword evidence="2" id="KW-0680">Restriction system</keyword>
<dbReference type="PANTHER" id="PTHR30408:SF12">
    <property type="entry name" value="TYPE I RESTRICTION ENZYME MJAVIII SPECIFICITY SUBUNIT"/>
    <property type="match status" value="1"/>
</dbReference>
<dbReference type="Proteomes" id="UP001214976">
    <property type="component" value="Unassembled WGS sequence"/>
</dbReference>
<keyword evidence="5" id="KW-0540">Nuclease</keyword>
<dbReference type="InterPro" id="IPR000055">
    <property type="entry name" value="Restrct_endonuc_typeI_TRD"/>
</dbReference>
<dbReference type="EC" id="3.1.21.-" evidence="5"/>
<dbReference type="InterPro" id="IPR044946">
    <property type="entry name" value="Restrct_endonuc_typeI_TRD_sf"/>
</dbReference>
<dbReference type="GO" id="GO:0004519">
    <property type="term" value="F:endonuclease activity"/>
    <property type="evidence" value="ECO:0007669"/>
    <property type="project" value="UniProtKB-KW"/>
</dbReference>
<evidence type="ECO:0000256" key="2">
    <source>
        <dbReference type="ARBA" id="ARBA00022747"/>
    </source>
</evidence>
<protein>
    <submittedName>
        <fullName evidence="5">Restriction endonuclease subunit S</fullName>
        <ecNumber evidence="5">3.1.21.-</ecNumber>
    </submittedName>
</protein>
<dbReference type="GO" id="GO:0009307">
    <property type="term" value="P:DNA restriction-modification system"/>
    <property type="evidence" value="ECO:0007669"/>
    <property type="project" value="UniProtKB-KW"/>
</dbReference>
<dbReference type="AlphaFoldDB" id="A0AAW6QFR0"/>
<dbReference type="Gene3D" id="3.90.220.20">
    <property type="entry name" value="DNA methylase specificity domains"/>
    <property type="match status" value="1"/>
</dbReference>
<feature type="domain" description="Type I restriction modification DNA specificity" evidence="4">
    <location>
        <begin position="40"/>
        <end position="204"/>
    </location>
</feature>
<name>A0AAW6QFR0_9PAST</name>
<keyword evidence="3" id="KW-0238">DNA-binding</keyword>
<dbReference type="EMBL" id="JARQTW010000027">
    <property type="protein sequence ID" value="MDG2951020.1"/>
    <property type="molecule type" value="Genomic_DNA"/>
</dbReference>
<proteinExistence type="inferred from homology"/>
<evidence type="ECO:0000313" key="6">
    <source>
        <dbReference type="Proteomes" id="UP001214976"/>
    </source>
</evidence>